<organism evidence="2 3">
    <name type="scientific">Pomacea canaliculata</name>
    <name type="common">Golden apple snail</name>
    <dbReference type="NCBI Taxonomy" id="400727"/>
    <lineage>
        <taxon>Eukaryota</taxon>
        <taxon>Metazoa</taxon>
        <taxon>Spiralia</taxon>
        <taxon>Lophotrochozoa</taxon>
        <taxon>Mollusca</taxon>
        <taxon>Gastropoda</taxon>
        <taxon>Caenogastropoda</taxon>
        <taxon>Architaenioglossa</taxon>
        <taxon>Ampullarioidea</taxon>
        <taxon>Ampullariidae</taxon>
        <taxon>Pomacea</taxon>
    </lineage>
</organism>
<reference evidence="2 3" key="1">
    <citation type="submission" date="2018-04" db="EMBL/GenBank/DDBJ databases">
        <title>The genome of golden apple snail Pomacea canaliculata provides insight into stress tolerance and invasive adaptation.</title>
        <authorList>
            <person name="Liu C."/>
            <person name="Liu B."/>
            <person name="Ren Y."/>
            <person name="Zhang Y."/>
            <person name="Wang H."/>
            <person name="Li S."/>
            <person name="Jiang F."/>
            <person name="Yin L."/>
            <person name="Zhang G."/>
            <person name="Qian W."/>
            <person name="Fan W."/>
        </authorList>
    </citation>
    <scope>NUCLEOTIDE SEQUENCE [LARGE SCALE GENOMIC DNA]</scope>
    <source>
        <strain evidence="2">SZHN2017</strain>
        <tissue evidence="2">Muscle</tissue>
    </source>
</reference>
<feature type="transmembrane region" description="Helical" evidence="1">
    <location>
        <begin position="368"/>
        <end position="393"/>
    </location>
</feature>
<keyword evidence="1" id="KW-0472">Membrane</keyword>
<protein>
    <recommendedName>
        <fullName evidence="4">Ig-like domain-containing protein</fullName>
    </recommendedName>
</protein>
<comment type="caution">
    <text evidence="2">The sequence shown here is derived from an EMBL/GenBank/DDBJ whole genome shotgun (WGS) entry which is preliminary data.</text>
</comment>
<evidence type="ECO:0000256" key="1">
    <source>
        <dbReference type="SAM" id="Phobius"/>
    </source>
</evidence>
<dbReference type="Proteomes" id="UP000245119">
    <property type="component" value="Linkage Group LG11"/>
</dbReference>
<evidence type="ECO:0008006" key="4">
    <source>
        <dbReference type="Google" id="ProtNLM"/>
    </source>
</evidence>
<accession>A0A2T7NKV7</accession>
<proteinExistence type="predicted"/>
<keyword evidence="1" id="KW-1133">Transmembrane helix</keyword>
<sequence>MFQCFDSVSTRFKIPDRGYVDDVVVTEDKITCTIPPVAPSHDTVLTCHFPEDLSVTKKDFTIYRYVEHSNPEPVVDCWWLNGAIDCFAKAGFEYNKVVSRTLNVTISHVTQATGKYACQVAGYVSRLLETCELNFKYDEKVGCTIASVKPFHDTTLKCYFPEDLSVTKKDFTVYHYPEHGTPESVVDCWWINGAIDCYTKSGFRYDKVVSRTLNVTVSHVTKAGGQYACQVAGYASNLLETCTFTFKHGENNTCNISKTKSDSQGILTCLFNEDIQKTQRNFTVYKHHGQEKRSVLHCWWSSGRASCHVTQNYYFDKEVSSYLQVRIPSTTNEGKDIYSCWHDGSQADRVETCSFNTECTRTEAHKTVIPSVIGISLGGLAVVILPVMVIVVFKKLRRCIPSTEKNAEVPVSPVYDQVPETEIFVIENYFESHDLYPDIRELLQEPRVFLVGPPRYRQNRYFMSRGKMDCRRSCGVLINLRSQGILLQHGYNSCCSREMEIIPEPVKHMRLSSLYCVT</sequence>
<gene>
    <name evidence="2" type="ORF">C0Q70_17596</name>
</gene>
<evidence type="ECO:0000313" key="2">
    <source>
        <dbReference type="EMBL" id="PVD21795.1"/>
    </source>
</evidence>
<dbReference type="AlphaFoldDB" id="A0A2T7NKV7"/>
<evidence type="ECO:0000313" key="3">
    <source>
        <dbReference type="Proteomes" id="UP000245119"/>
    </source>
</evidence>
<keyword evidence="1" id="KW-0812">Transmembrane</keyword>
<dbReference type="OrthoDB" id="6370831at2759"/>
<name>A0A2T7NKV7_POMCA</name>
<keyword evidence="3" id="KW-1185">Reference proteome</keyword>
<dbReference type="EMBL" id="PZQS01000011">
    <property type="protein sequence ID" value="PVD21795.1"/>
    <property type="molecule type" value="Genomic_DNA"/>
</dbReference>